<dbReference type="Gene3D" id="3.90.550.10">
    <property type="entry name" value="Spore Coat Polysaccharide Biosynthesis Protein SpsA, Chain A"/>
    <property type="match status" value="1"/>
</dbReference>
<dbReference type="Pfam" id="PF00535">
    <property type="entry name" value="Glycos_transf_2"/>
    <property type="match status" value="1"/>
</dbReference>
<dbReference type="EMBL" id="CP014227">
    <property type="protein sequence ID" value="AMD85820.1"/>
    <property type="molecule type" value="Genomic_DNA"/>
</dbReference>
<dbReference type="EMBL" id="LT906449">
    <property type="protein sequence ID" value="SNV15731.1"/>
    <property type="molecule type" value="Genomic_DNA"/>
</dbReference>
<organism evidence="4 6">
    <name type="scientific">Capnocytophaga haemolytica</name>
    <dbReference type="NCBI Taxonomy" id="45243"/>
    <lineage>
        <taxon>Bacteria</taxon>
        <taxon>Pseudomonadati</taxon>
        <taxon>Bacteroidota</taxon>
        <taxon>Flavobacteriia</taxon>
        <taxon>Flavobacteriales</taxon>
        <taxon>Flavobacteriaceae</taxon>
        <taxon>Capnocytophaga</taxon>
    </lineage>
</organism>
<proteinExistence type="predicted"/>
<evidence type="ECO:0000313" key="4">
    <source>
        <dbReference type="EMBL" id="SNV15731.1"/>
    </source>
</evidence>
<gene>
    <name evidence="4" type="primary">kfoC_2</name>
    <name evidence="3" type="ORF">AXF12_10035</name>
    <name evidence="4" type="ORF">SAMEA44541418_02150</name>
</gene>
<evidence type="ECO:0000259" key="2">
    <source>
        <dbReference type="Pfam" id="PF00535"/>
    </source>
</evidence>
<dbReference type="InterPro" id="IPR029044">
    <property type="entry name" value="Nucleotide-diphossugar_trans"/>
</dbReference>
<evidence type="ECO:0000256" key="1">
    <source>
        <dbReference type="SAM" id="Phobius"/>
    </source>
</evidence>
<dbReference type="GO" id="GO:0016740">
    <property type="term" value="F:transferase activity"/>
    <property type="evidence" value="ECO:0007669"/>
    <property type="project" value="UniProtKB-KW"/>
</dbReference>
<accession>A0AAX2H0P6</accession>
<feature type="transmembrane region" description="Helical" evidence="1">
    <location>
        <begin position="241"/>
        <end position="274"/>
    </location>
</feature>
<keyword evidence="1" id="KW-0812">Transmembrane</keyword>
<protein>
    <submittedName>
        <fullName evidence="4">Chondroitin polymerase</fullName>
    </submittedName>
    <submittedName>
        <fullName evidence="3">Glycosyl transferase family 2</fullName>
    </submittedName>
</protein>
<evidence type="ECO:0000313" key="6">
    <source>
        <dbReference type="Proteomes" id="UP000215539"/>
    </source>
</evidence>
<sequence length="330" mass="37483">MNYSFIIPVYNRPEEVDELLQSLTQQTYEASFEVVVIEDGSTLPAETICENYAKKLNITYLSKQNSGPGSSRNYGMQHASGDYFLILDSDCILPPYYLEAVDDFLQKNYVDCFGGPDTADESFTTIQKAINYVMTSLLTTGGIRGKEKSVQKFEPRSFNMGLSRKAFEATGGFGNIHPGEDPDLVIRLWQQGFQTTFIPSAFVYHKRRISWQKFQKQVSKFGQTRAILNHWYPHTRRLTFWLPLLFSIGLILSVVASCFGYIAGILIYLCYFILIAFDSARANKSVVIGLLSLWALLVQFFSYGFGFAWATFKIATSKETPEALFPHLFF</sequence>
<dbReference type="KEGG" id="chg:AXF12_10035"/>
<dbReference type="InterPro" id="IPR001173">
    <property type="entry name" value="Glyco_trans_2-like"/>
</dbReference>
<dbReference type="InterPro" id="IPR050834">
    <property type="entry name" value="Glycosyltransf_2"/>
</dbReference>
<reference evidence="4 6" key="2">
    <citation type="submission" date="2017-06" db="EMBL/GenBank/DDBJ databases">
        <authorList>
            <consortium name="Pathogen Informatics"/>
        </authorList>
    </citation>
    <scope>NUCLEOTIDE SEQUENCE [LARGE SCALE GENOMIC DNA]</scope>
    <source>
        <strain evidence="4 6">NCTC12947</strain>
    </source>
</reference>
<dbReference type="SUPFAM" id="SSF53448">
    <property type="entry name" value="Nucleotide-diphospho-sugar transferases"/>
    <property type="match status" value="1"/>
</dbReference>
<evidence type="ECO:0000313" key="3">
    <source>
        <dbReference type="EMBL" id="AMD85820.1"/>
    </source>
</evidence>
<feature type="domain" description="Glycosyltransferase 2-like" evidence="2">
    <location>
        <begin position="4"/>
        <end position="168"/>
    </location>
</feature>
<keyword evidence="1" id="KW-0472">Membrane</keyword>
<reference evidence="3 5" key="1">
    <citation type="submission" date="2016-02" db="EMBL/GenBank/DDBJ databases">
        <authorList>
            <person name="Holder M.E."/>
            <person name="Ajami N.J."/>
            <person name="Petrosino J.F."/>
        </authorList>
    </citation>
    <scope>NUCLEOTIDE SEQUENCE [LARGE SCALE GENOMIC DNA]</scope>
    <source>
        <strain evidence="3 5">CCUG 32990</strain>
    </source>
</reference>
<dbReference type="Proteomes" id="UP000065822">
    <property type="component" value="Chromosome"/>
</dbReference>
<name>A0AAX2H0P6_9FLAO</name>
<keyword evidence="3" id="KW-0808">Transferase</keyword>
<keyword evidence="1" id="KW-1133">Transmembrane helix</keyword>
<feature type="transmembrane region" description="Helical" evidence="1">
    <location>
        <begin position="286"/>
        <end position="312"/>
    </location>
</feature>
<dbReference type="PANTHER" id="PTHR43685">
    <property type="entry name" value="GLYCOSYLTRANSFERASE"/>
    <property type="match status" value="1"/>
</dbReference>
<dbReference type="Proteomes" id="UP000215539">
    <property type="component" value="Chromosome 1"/>
</dbReference>
<dbReference type="PANTHER" id="PTHR43685:SF2">
    <property type="entry name" value="GLYCOSYLTRANSFERASE 2-LIKE DOMAIN-CONTAINING PROTEIN"/>
    <property type="match status" value="1"/>
</dbReference>
<dbReference type="RefSeq" id="WP_066430761.1">
    <property type="nucleotide sequence ID" value="NZ_CP014227.1"/>
</dbReference>
<evidence type="ECO:0000313" key="5">
    <source>
        <dbReference type="Proteomes" id="UP000065822"/>
    </source>
</evidence>
<keyword evidence="5" id="KW-1185">Reference proteome</keyword>
<dbReference type="AlphaFoldDB" id="A0AAX2H0P6"/>